<name>A0A2H0FJ80_9BACT</name>
<reference evidence="2 3" key="1">
    <citation type="submission" date="2017-09" db="EMBL/GenBank/DDBJ databases">
        <title>Depth-based differentiation of microbial function through sediment-hosted aquifers and enrichment of novel symbionts in the deep terrestrial subsurface.</title>
        <authorList>
            <person name="Probst A.J."/>
            <person name="Ladd B."/>
            <person name="Jarett J.K."/>
            <person name="Geller-Mcgrath D.E."/>
            <person name="Sieber C.M."/>
            <person name="Emerson J.B."/>
            <person name="Anantharaman K."/>
            <person name="Thomas B.C."/>
            <person name="Malmstrom R."/>
            <person name="Stieglmeier M."/>
            <person name="Klingl A."/>
            <person name="Woyke T."/>
            <person name="Ryan C.M."/>
            <person name="Banfield J.F."/>
        </authorList>
    </citation>
    <scope>NUCLEOTIDE SEQUENCE [LARGE SCALE GENOMIC DNA]</scope>
    <source>
        <strain evidence="2">CG18_big_fil_WC_8_21_14_2_50_37_10</strain>
    </source>
</reference>
<sequence length="138" mass="15500">MTKLFLQIIAGILGIFLATKFVPGVSLEIIPGQSSLFGIEFTADWQILVLVGCVLGLINFFLKPVLKIITLPLRMLTFGLFSLVINMGIIWVVDILFLELVISGIIPLFWTTVIIWLISLLLGLYQPRRRVLMEENAL</sequence>
<feature type="transmembrane region" description="Helical" evidence="1">
    <location>
        <begin position="74"/>
        <end position="98"/>
    </location>
</feature>
<protein>
    <recommendedName>
        <fullName evidence="4">Phage holin family protein</fullName>
    </recommendedName>
</protein>
<feature type="transmembrane region" description="Helical" evidence="1">
    <location>
        <begin position="43"/>
        <end position="62"/>
    </location>
</feature>
<accession>A0A2H0FJ80</accession>
<feature type="transmembrane region" description="Helical" evidence="1">
    <location>
        <begin position="104"/>
        <end position="125"/>
    </location>
</feature>
<keyword evidence="1" id="KW-0472">Membrane</keyword>
<dbReference type="AlphaFoldDB" id="A0A2H0FJ80"/>
<evidence type="ECO:0000313" key="3">
    <source>
        <dbReference type="Proteomes" id="UP000230778"/>
    </source>
</evidence>
<dbReference type="PANTHER" id="PTHR37309:SF1">
    <property type="entry name" value="SLR0284 PROTEIN"/>
    <property type="match status" value="1"/>
</dbReference>
<evidence type="ECO:0008006" key="4">
    <source>
        <dbReference type="Google" id="ProtNLM"/>
    </source>
</evidence>
<comment type="caution">
    <text evidence="2">The sequence shown here is derived from an EMBL/GenBank/DDBJ whole genome shotgun (WGS) entry which is preliminary data.</text>
</comment>
<dbReference type="InterPro" id="IPR007165">
    <property type="entry name" value="Phage_holin_4_2"/>
</dbReference>
<keyword evidence="1" id="KW-1133">Transmembrane helix</keyword>
<evidence type="ECO:0000313" key="2">
    <source>
        <dbReference type="EMBL" id="PIQ06757.1"/>
    </source>
</evidence>
<proteinExistence type="predicted"/>
<dbReference type="Proteomes" id="UP000230778">
    <property type="component" value="Unassembled WGS sequence"/>
</dbReference>
<gene>
    <name evidence="2" type="ORF">COW72_01645</name>
</gene>
<keyword evidence="1" id="KW-0812">Transmembrane</keyword>
<dbReference type="EMBL" id="PCUC01000091">
    <property type="protein sequence ID" value="PIQ06757.1"/>
    <property type="molecule type" value="Genomic_DNA"/>
</dbReference>
<organism evidence="2 3">
    <name type="scientific">Candidatus Nealsonbacteria bacterium CG18_big_fil_WC_8_21_14_2_50_37_10</name>
    <dbReference type="NCBI Taxonomy" id="1974717"/>
    <lineage>
        <taxon>Bacteria</taxon>
        <taxon>Candidatus Nealsoniibacteriota</taxon>
    </lineage>
</organism>
<dbReference type="PANTHER" id="PTHR37309">
    <property type="entry name" value="SLR0284 PROTEIN"/>
    <property type="match status" value="1"/>
</dbReference>
<evidence type="ECO:0000256" key="1">
    <source>
        <dbReference type="SAM" id="Phobius"/>
    </source>
</evidence>
<dbReference type="Pfam" id="PF04020">
    <property type="entry name" value="Phage_holin_4_2"/>
    <property type="match status" value="1"/>
</dbReference>